<dbReference type="PANTHER" id="PTHR37456">
    <property type="entry name" value="SI:CH211-266K2.1"/>
    <property type="match status" value="1"/>
</dbReference>
<sequence>MRALAAVAAAALCVALVALALRVPDAAGPGELMVKGGMHIMPLSGQATIRWGKPDWPVPGPYKRQLSRLKALMSQVRQSNRKLNIVERQQQGQMREIRRRLEAQVEETKESMAQADDKYKPAIAMLTTLPGKPGPRGDQGADGKNGPDGPRGRPGWPGQVGATGLPGKRGPRGPRGKAGPARQD</sequence>
<dbReference type="AlphaFoldDB" id="A0A7S0VU59"/>
<keyword evidence="3" id="KW-0732">Signal</keyword>
<feature type="chain" id="PRO_5031270530" evidence="3">
    <location>
        <begin position="21"/>
        <end position="184"/>
    </location>
</feature>
<evidence type="ECO:0000313" key="4">
    <source>
        <dbReference type="EMBL" id="CAD8795994.1"/>
    </source>
</evidence>
<keyword evidence="1" id="KW-0175">Coiled coil</keyword>
<name>A0A7S0VU59_9CRYP</name>
<dbReference type="PANTHER" id="PTHR37456:SF4">
    <property type="entry name" value="COLLAGEN ALPHA-1(XXIII) CHAIN"/>
    <property type="match status" value="1"/>
</dbReference>
<evidence type="ECO:0000256" key="1">
    <source>
        <dbReference type="SAM" id="Coils"/>
    </source>
</evidence>
<reference evidence="4" key="1">
    <citation type="submission" date="2021-01" db="EMBL/GenBank/DDBJ databases">
        <authorList>
            <person name="Corre E."/>
            <person name="Pelletier E."/>
            <person name="Niang G."/>
            <person name="Scheremetjew M."/>
            <person name="Finn R."/>
            <person name="Kale V."/>
            <person name="Holt S."/>
            <person name="Cochrane G."/>
            <person name="Meng A."/>
            <person name="Brown T."/>
            <person name="Cohen L."/>
        </authorList>
    </citation>
    <scope>NUCLEOTIDE SEQUENCE</scope>
    <source>
        <strain evidence="4">CCMP443</strain>
    </source>
</reference>
<feature type="coiled-coil region" evidence="1">
    <location>
        <begin position="69"/>
        <end position="118"/>
    </location>
</feature>
<evidence type="ECO:0000256" key="2">
    <source>
        <dbReference type="SAM" id="MobiDB-lite"/>
    </source>
</evidence>
<dbReference type="InterPro" id="IPR050938">
    <property type="entry name" value="Collagen_Structural_Proteins"/>
</dbReference>
<dbReference type="InterPro" id="IPR008160">
    <property type="entry name" value="Collagen"/>
</dbReference>
<accession>A0A7S0VU59</accession>
<dbReference type="EMBL" id="HBFN01016495">
    <property type="protein sequence ID" value="CAD8795994.1"/>
    <property type="molecule type" value="Transcribed_RNA"/>
</dbReference>
<organism evidence="4">
    <name type="scientific">Hemiselmis tepida</name>
    <dbReference type="NCBI Taxonomy" id="464990"/>
    <lineage>
        <taxon>Eukaryota</taxon>
        <taxon>Cryptophyceae</taxon>
        <taxon>Cryptomonadales</taxon>
        <taxon>Hemiselmidaceae</taxon>
        <taxon>Hemiselmis</taxon>
    </lineage>
</organism>
<dbReference type="Pfam" id="PF01391">
    <property type="entry name" value="Collagen"/>
    <property type="match status" value="1"/>
</dbReference>
<feature type="signal peptide" evidence="3">
    <location>
        <begin position="1"/>
        <end position="20"/>
    </location>
</feature>
<proteinExistence type="predicted"/>
<protein>
    <submittedName>
        <fullName evidence="4">Uncharacterized protein</fullName>
    </submittedName>
</protein>
<evidence type="ECO:0000256" key="3">
    <source>
        <dbReference type="SAM" id="SignalP"/>
    </source>
</evidence>
<gene>
    <name evidence="4" type="ORF">HTEP1355_LOCUS9634</name>
</gene>
<feature type="region of interest" description="Disordered" evidence="2">
    <location>
        <begin position="126"/>
        <end position="184"/>
    </location>
</feature>